<reference evidence="2" key="1">
    <citation type="submission" date="2022-12" db="EMBL/GenBank/DDBJ databases">
        <title>New Phytohabitans aurantiacus sp. RD004123 nov., an actinomycete isolated from soil.</title>
        <authorList>
            <person name="Triningsih D.W."/>
            <person name="Harunari E."/>
            <person name="Igarashi Y."/>
        </authorList>
    </citation>
    <scope>NUCLEOTIDE SEQUENCE</scope>
    <source>
        <strain evidence="2">RD004123</strain>
    </source>
</reference>
<evidence type="ECO:0000313" key="3">
    <source>
        <dbReference type="Proteomes" id="UP001144280"/>
    </source>
</evidence>
<dbReference type="EMBL" id="BSDI01000116">
    <property type="protein sequence ID" value="GLI03939.1"/>
    <property type="molecule type" value="Genomic_DNA"/>
</dbReference>
<name>A0ABQ5RB26_9ACTN</name>
<sequence length="64" mass="6767">MIAAVTTAGQRRRRGMLSTEDTMRIWNSRSGRVGSPSGDRAAGIRTMAPSGTPGGIRIMIVPVP</sequence>
<evidence type="ECO:0000256" key="1">
    <source>
        <dbReference type="SAM" id="MobiDB-lite"/>
    </source>
</evidence>
<comment type="caution">
    <text evidence="2">The sequence shown here is derived from an EMBL/GenBank/DDBJ whole genome shotgun (WGS) entry which is preliminary data.</text>
</comment>
<gene>
    <name evidence="2" type="ORF">Pa4123_92200</name>
</gene>
<dbReference type="Proteomes" id="UP001144280">
    <property type="component" value="Unassembled WGS sequence"/>
</dbReference>
<proteinExistence type="predicted"/>
<accession>A0ABQ5RB26</accession>
<dbReference type="RefSeq" id="WP_281906473.1">
    <property type="nucleotide sequence ID" value="NZ_BSDI01000116.1"/>
</dbReference>
<feature type="region of interest" description="Disordered" evidence="1">
    <location>
        <begin position="28"/>
        <end position="50"/>
    </location>
</feature>
<organism evidence="2 3">
    <name type="scientific">Phytohabitans aurantiacus</name>
    <dbReference type="NCBI Taxonomy" id="3016789"/>
    <lineage>
        <taxon>Bacteria</taxon>
        <taxon>Bacillati</taxon>
        <taxon>Actinomycetota</taxon>
        <taxon>Actinomycetes</taxon>
        <taxon>Micromonosporales</taxon>
        <taxon>Micromonosporaceae</taxon>
    </lineage>
</organism>
<protein>
    <submittedName>
        <fullName evidence="2">Uncharacterized protein</fullName>
    </submittedName>
</protein>
<evidence type="ECO:0000313" key="2">
    <source>
        <dbReference type="EMBL" id="GLI03939.1"/>
    </source>
</evidence>
<keyword evidence="3" id="KW-1185">Reference proteome</keyword>